<dbReference type="PANTHER" id="PTHR46847:SF1">
    <property type="entry name" value="D-ALLOSE-BINDING PERIPLASMIC PROTEIN-RELATED"/>
    <property type="match status" value="1"/>
</dbReference>
<keyword evidence="6" id="KW-1185">Reference proteome</keyword>
<proteinExistence type="inferred from homology"/>
<evidence type="ECO:0000313" key="6">
    <source>
        <dbReference type="Proteomes" id="UP000007523"/>
    </source>
</evidence>
<evidence type="ECO:0000256" key="3">
    <source>
        <dbReference type="ARBA" id="ARBA00022729"/>
    </source>
</evidence>
<dbReference type="Gene3D" id="3.40.50.2300">
    <property type="match status" value="2"/>
</dbReference>
<evidence type="ECO:0000256" key="1">
    <source>
        <dbReference type="ARBA" id="ARBA00004196"/>
    </source>
</evidence>
<dbReference type="InterPro" id="IPR025997">
    <property type="entry name" value="SBP_2_dom"/>
</dbReference>
<accession>H6NC44</accession>
<dbReference type="Pfam" id="PF13407">
    <property type="entry name" value="Peripla_BP_4"/>
    <property type="match status" value="1"/>
</dbReference>
<dbReference type="GO" id="GO:0030313">
    <property type="term" value="C:cell envelope"/>
    <property type="evidence" value="ECO:0007669"/>
    <property type="project" value="UniProtKB-SubCell"/>
</dbReference>
<evidence type="ECO:0000313" key="5">
    <source>
        <dbReference type="EMBL" id="AFC28237.1"/>
    </source>
</evidence>
<dbReference type="HOGENOM" id="CLU_037628_3_3_9"/>
<dbReference type="RefSeq" id="WP_014368865.1">
    <property type="nucleotide sequence ID" value="NC_016935.1"/>
</dbReference>
<protein>
    <submittedName>
        <fullName evidence="5">Periplasmic binding protein/LacI transcriptional regulator</fullName>
    </submittedName>
</protein>
<dbReference type="EMBL" id="CP003235">
    <property type="protein sequence ID" value="AFC28237.1"/>
    <property type="molecule type" value="Genomic_DNA"/>
</dbReference>
<dbReference type="AlphaFoldDB" id="H6NC44"/>
<sequence>MPLSRKLGLILALAAGMTLVLVSCRGLWPGTGESPLPGTGEPKVQASEPKTFAILYPMSHPYFEWITESTEAAAKEMGVKLLVKAPDEAHLEQQIRMLEMMIKQKVDGIAIDPVDAETLTPYIDKAVEAGIPVVCFDSDAPVSRRLAFIGSDNTQAGRQMGAVIDKMLKGRGMIFIGTGMESMLSQQQRLRGLLDYLHEHTGIQVLEIRANEGSEDLAVAQLEEMIEAHPHFDAFIGLDSVSGPASILVWKAMGLHRTAATFDLTPKIIEGIKNGQVSAALSRQEHTWGRLIVRRLLQASQGLAIPEFEETGTVVVTPENVRDTDGWR</sequence>
<dbReference type="STRING" id="1116391.PM3016_1309"/>
<evidence type="ECO:0000259" key="4">
    <source>
        <dbReference type="Pfam" id="PF13407"/>
    </source>
</evidence>
<dbReference type="GO" id="GO:0030246">
    <property type="term" value="F:carbohydrate binding"/>
    <property type="evidence" value="ECO:0007669"/>
    <property type="project" value="UniProtKB-ARBA"/>
</dbReference>
<dbReference type="Proteomes" id="UP000007523">
    <property type="component" value="Chromosome"/>
</dbReference>
<dbReference type="KEGG" id="pmq:PM3016_1309"/>
<keyword evidence="3" id="KW-0732">Signal</keyword>
<comment type="similarity">
    <text evidence="2">Belongs to the bacterial solute-binding protein 2 family.</text>
</comment>
<name>H6NC44_9BACL</name>
<dbReference type="InterPro" id="IPR028082">
    <property type="entry name" value="Peripla_BP_I"/>
</dbReference>
<dbReference type="SUPFAM" id="SSF53822">
    <property type="entry name" value="Periplasmic binding protein-like I"/>
    <property type="match status" value="1"/>
</dbReference>
<dbReference type="PROSITE" id="PS51257">
    <property type="entry name" value="PROKAR_LIPOPROTEIN"/>
    <property type="match status" value="1"/>
</dbReference>
<organism evidence="5 6">
    <name type="scientific">Paenibacillus mucilaginosus 3016</name>
    <dbReference type="NCBI Taxonomy" id="1116391"/>
    <lineage>
        <taxon>Bacteria</taxon>
        <taxon>Bacillati</taxon>
        <taxon>Bacillota</taxon>
        <taxon>Bacilli</taxon>
        <taxon>Bacillales</taxon>
        <taxon>Paenibacillaceae</taxon>
        <taxon>Paenibacillus</taxon>
    </lineage>
</organism>
<reference evidence="5 6" key="1">
    <citation type="journal article" date="2012" name="J. Bacteriol.">
        <title>Complete Genome Sequence of Paenibacillus mucilaginosus 3016, a Bacterium Functional as Microbial Fertilizer.</title>
        <authorList>
            <person name="Ma M."/>
            <person name="Wang Z."/>
            <person name="Li L."/>
            <person name="Jiang X."/>
            <person name="Guan D."/>
            <person name="Cao F."/>
            <person name="Chen H."/>
            <person name="Wang X."/>
            <person name="Shen D."/>
            <person name="Du B."/>
            <person name="Li J."/>
        </authorList>
    </citation>
    <scope>NUCLEOTIDE SEQUENCE [LARGE SCALE GENOMIC DNA]</scope>
    <source>
        <strain evidence="5 6">3016</strain>
    </source>
</reference>
<dbReference type="PANTHER" id="PTHR46847">
    <property type="entry name" value="D-ALLOSE-BINDING PERIPLASMIC PROTEIN-RELATED"/>
    <property type="match status" value="1"/>
</dbReference>
<gene>
    <name evidence="5" type="ORF">PM3016_1309</name>
</gene>
<feature type="domain" description="Periplasmic binding protein" evidence="4">
    <location>
        <begin position="54"/>
        <end position="302"/>
    </location>
</feature>
<evidence type="ECO:0000256" key="2">
    <source>
        <dbReference type="ARBA" id="ARBA00007639"/>
    </source>
</evidence>
<comment type="subcellular location">
    <subcellularLocation>
        <location evidence="1">Cell envelope</location>
    </subcellularLocation>
</comment>